<dbReference type="Proteomes" id="UP001732720">
    <property type="component" value="Chromosome 11"/>
</dbReference>
<gene>
    <name evidence="2" type="primary">Fcrl6</name>
</gene>
<evidence type="ECO:0000313" key="1">
    <source>
        <dbReference type="Proteomes" id="UP001732720"/>
    </source>
</evidence>
<organism evidence="1 2">
    <name type="scientific">Castor canadensis</name>
    <name type="common">American beaver</name>
    <dbReference type="NCBI Taxonomy" id="51338"/>
    <lineage>
        <taxon>Eukaryota</taxon>
        <taxon>Metazoa</taxon>
        <taxon>Chordata</taxon>
        <taxon>Craniata</taxon>
        <taxon>Vertebrata</taxon>
        <taxon>Euteleostomi</taxon>
        <taxon>Mammalia</taxon>
        <taxon>Eutheria</taxon>
        <taxon>Euarchontoglires</taxon>
        <taxon>Glires</taxon>
        <taxon>Rodentia</taxon>
        <taxon>Castorimorpha</taxon>
        <taxon>Castoridae</taxon>
        <taxon>Castor</taxon>
    </lineage>
</organism>
<name>A0AC58K7I7_CASCN</name>
<accession>A0AC58K7I7</accession>
<protein>
    <submittedName>
        <fullName evidence="2">Fc receptor-like protein 6</fullName>
    </submittedName>
</protein>
<evidence type="ECO:0000313" key="2">
    <source>
        <dbReference type="RefSeq" id="XP_073900889.1"/>
    </source>
</evidence>
<sequence length="435" mass="48828">MLLWMVMLLVDSCIGKNAWLHLQVQPKSVFEGDTLTLQCQGWKHVRVSQVKFYKDGKFLDFSKTSKTLSIEMATMKSSGQYKCTGEVMYITPGFTQTSATIMVQVQELFQTPVLSAVPSLEPHEGSMLNVTCKTKLHPQRSSLKLLFSFYKDGSTLQDRCYNPELYIPEVKEGDSGLYWCEVVPKGSRIQKQSSCLEIRVQTPVSRPLLTLQHRAAGPAVGDMVELLCESKSGSPPILYSFYLDGKMLRNDLAPHGRAISLLFRVKSEQDAGNYSCEARNNVSRERSEPKELSLNGSQVSSTFTSYNWLVAWLLGSLLGVMFIAAALLAYFRHWRKTEPLSAQNPPPAPGGEQCPLYDNAHHQQEKDEDVAYSVVYTISKRNKERPVEDFTSEGKVSRDPCSFLTPCLTSVYSSCSNFPIGHVYRLHRGEMSTAQ</sequence>
<keyword evidence="1" id="KW-1185">Reference proteome</keyword>
<proteinExistence type="predicted"/>
<reference evidence="2" key="1">
    <citation type="submission" date="2025-08" db="UniProtKB">
        <authorList>
            <consortium name="RefSeq"/>
        </authorList>
    </citation>
    <scope>IDENTIFICATION</scope>
</reference>
<dbReference type="RefSeq" id="XP_073900889.1">
    <property type="nucleotide sequence ID" value="XM_074044788.1"/>
</dbReference>